<accession>A0A412AY20</accession>
<keyword evidence="1" id="KW-0808">Transferase</keyword>
<dbReference type="InterPro" id="IPR000836">
    <property type="entry name" value="PRTase_dom"/>
</dbReference>
<dbReference type="SUPFAM" id="SSF53271">
    <property type="entry name" value="PRTase-like"/>
    <property type="match status" value="1"/>
</dbReference>
<reference evidence="1 2" key="1">
    <citation type="submission" date="2018-08" db="EMBL/GenBank/DDBJ databases">
        <title>A genome reference for cultivated species of the human gut microbiota.</title>
        <authorList>
            <person name="Zou Y."/>
            <person name="Xue W."/>
            <person name="Luo G."/>
        </authorList>
    </citation>
    <scope>NUCLEOTIDE SEQUENCE [LARGE SCALE GENOMIC DNA]</scope>
    <source>
        <strain evidence="1 2">AF28-26</strain>
    </source>
</reference>
<dbReference type="Gene3D" id="3.40.50.2020">
    <property type="match status" value="1"/>
</dbReference>
<proteinExistence type="predicted"/>
<gene>
    <name evidence="1" type="ORF">DWY99_05590</name>
</gene>
<dbReference type="AlphaFoldDB" id="A0A412AY20"/>
<dbReference type="GO" id="GO:0016757">
    <property type="term" value="F:glycosyltransferase activity"/>
    <property type="evidence" value="ECO:0007669"/>
    <property type="project" value="UniProtKB-KW"/>
</dbReference>
<comment type="caution">
    <text evidence="1">The sequence shown here is derived from an EMBL/GenBank/DDBJ whole genome shotgun (WGS) entry which is preliminary data.</text>
</comment>
<sequence length="212" mass="23700">MNSRTIDLRAKKNKRIGIKIIPGHFSTSHSHVNYYIDMTDIKSYYKKAKLAAEELAKAYSSTPVDVIICLEGTRIVGAYLAEELAQTSIAAINHDANLAVVTPETNANNQMIFRDNIQPIIWNKRVLLMVASVTTGKTIGRAMECIQYYNGQLAGICALFSAVEESNGIPIHSLFSLKDIPDYQNFSPHECPYCKEHTKIDAMVNSYGYTKF</sequence>
<protein>
    <submittedName>
        <fullName evidence="1">Orotate phosphoribosyltransferase</fullName>
    </submittedName>
</protein>
<organism evidence="1 2">
    <name type="scientific">[Clostridium] leptum</name>
    <dbReference type="NCBI Taxonomy" id="1535"/>
    <lineage>
        <taxon>Bacteria</taxon>
        <taxon>Bacillati</taxon>
        <taxon>Bacillota</taxon>
        <taxon>Clostridia</taxon>
        <taxon>Eubacteriales</taxon>
        <taxon>Oscillospiraceae</taxon>
        <taxon>Oscillospiraceae incertae sedis</taxon>
    </lineage>
</organism>
<dbReference type="Proteomes" id="UP000284751">
    <property type="component" value="Unassembled WGS sequence"/>
</dbReference>
<keyword evidence="1" id="KW-0328">Glycosyltransferase</keyword>
<dbReference type="EMBL" id="QRTC01000016">
    <property type="protein sequence ID" value="RGQ41788.1"/>
    <property type="molecule type" value="Genomic_DNA"/>
</dbReference>
<evidence type="ECO:0000313" key="1">
    <source>
        <dbReference type="EMBL" id="RGQ41788.1"/>
    </source>
</evidence>
<name>A0A412AY20_9FIRM</name>
<dbReference type="CDD" id="cd06223">
    <property type="entry name" value="PRTases_typeI"/>
    <property type="match status" value="1"/>
</dbReference>
<evidence type="ECO:0000313" key="2">
    <source>
        <dbReference type="Proteomes" id="UP000284751"/>
    </source>
</evidence>
<dbReference type="InterPro" id="IPR029057">
    <property type="entry name" value="PRTase-like"/>
</dbReference>